<dbReference type="CDD" id="cd03425">
    <property type="entry name" value="NUDIX_MutT_NudA_like"/>
    <property type="match status" value="1"/>
</dbReference>
<sequence length="132" mass="14603">MKGVDVALAVIWRGGRLFLQRREPTGAVLPGRWELPGGKVEAAETPETALRRELREEVALAVEALHGLPVLEHIYPDLMVRLHPFQVRAQGEPRTPLAWGWFTLEEALRLPLPEANVPLLKGLRAPAGDGPE</sequence>
<comment type="cofactor">
    <cofactor evidence="1">
        <name>Mg(2+)</name>
        <dbReference type="ChEBI" id="CHEBI:18420"/>
    </cofactor>
</comment>
<dbReference type="InterPro" id="IPR000086">
    <property type="entry name" value="NUDIX_hydrolase_dom"/>
</dbReference>
<dbReference type="PANTHER" id="PTHR47707">
    <property type="entry name" value="8-OXO-DGTP DIPHOSPHATASE"/>
    <property type="match status" value="1"/>
</dbReference>
<dbReference type="InterPro" id="IPR047127">
    <property type="entry name" value="MutT-like"/>
</dbReference>
<comment type="caution">
    <text evidence="6">The sequence shown here is derived from an EMBL/GenBank/DDBJ whole genome shotgun (WGS) entry which is preliminary data.</text>
</comment>
<organism evidence="6 7">
    <name type="scientific">Geothrix rubra</name>
    <dbReference type="NCBI Taxonomy" id="2927977"/>
    <lineage>
        <taxon>Bacteria</taxon>
        <taxon>Pseudomonadati</taxon>
        <taxon>Acidobacteriota</taxon>
        <taxon>Holophagae</taxon>
        <taxon>Holophagales</taxon>
        <taxon>Holophagaceae</taxon>
        <taxon>Geothrix</taxon>
    </lineage>
</organism>
<name>A0ABQ5Q2L4_9BACT</name>
<reference evidence="6 7" key="1">
    <citation type="journal article" date="2023" name="Antonie Van Leeuwenhoek">
        <title>Mesoterricola silvestris gen. nov., sp. nov., Mesoterricola sediminis sp. nov., Geothrix oryzae sp. nov., Geothrix edaphica sp. nov., Geothrix rubra sp. nov., and Geothrix limicola sp. nov., six novel members of Acidobacteriota isolated from soils.</title>
        <authorList>
            <person name="Itoh H."/>
            <person name="Sugisawa Y."/>
            <person name="Mise K."/>
            <person name="Xu Z."/>
            <person name="Kuniyasu M."/>
            <person name="Ushijima N."/>
            <person name="Kawano K."/>
            <person name="Kobayashi E."/>
            <person name="Shiratori Y."/>
            <person name="Masuda Y."/>
            <person name="Senoo K."/>
        </authorList>
    </citation>
    <scope>NUCLEOTIDE SEQUENCE [LARGE SCALE GENOMIC DNA]</scope>
    <source>
        <strain evidence="6 7">Red803</strain>
    </source>
</reference>
<comment type="similarity">
    <text evidence="2">Belongs to the Nudix hydrolase family.</text>
</comment>
<evidence type="ECO:0000256" key="1">
    <source>
        <dbReference type="ARBA" id="ARBA00001946"/>
    </source>
</evidence>
<proteinExistence type="inferred from homology"/>
<dbReference type="InterPro" id="IPR020476">
    <property type="entry name" value="Nudix_hydrolase"/>
</dbReference>
<dbReference type="Gene3D" id="3.90.79.10">
    <property type="entry name" value="Nucleoside Triphosphate Pyrophosphohydrolase"/>
    <property type="match status" value="1"/>
</dbReference>
<protein>
    <submittedName>
        <fullName evidence="6">DNA mismatch repair protein MutT</fullName>
    </submittedName>
</protein>
<keyword evidence="7" id="KW-1185">Reference proteome</keyword>
<dbReference type="InterPro" id="IPR015797">
    <property type="entry name" value="NUDIX_hydrolase-like_dom_sf"/>
</dbReference>
<evidence type="ECO:0000256" key="2">
    <source>
        <dbReference type="ARBA" id="ARBA00005582"/>
    </source>
</evidence>
<evidence type="ECO:0000259" key="5">
    <source>
        <dbReference type="PROSITE" id="PS51462"/>
    </source>
</evidence>
<accession>A0ABQ5Q2L4</accession>
<evidence type="ECO:0000256" key="4">
    <source>
        <dbReference type="ARBA" id="ARBA00022842"/>
    </source>
</evidence>
<dbReference type="PRINTS" id="PR00502">
    <property type="entry name" value="NUDIXFAMILY"/>
</dbReference>
<dbReference type="PANTHER" id="PTHR47707:SF2">
    <property type="entry name" value="CTP PYROPHOSPHOHYDROLASE"/>
    <property type="match status" value="1"/>
</dbReference>
<dbReference type="Proteomes" id="UP001165089">
    <property type="component" value="Unassembled WGS sequence"/>
</dbReference>
<keyword evidence="4" id="KW-0460">Magnesium</keyword>
<dbReference type="Pfam" id="PF00293">
    <property type="entry name" value="NUDIX"/>
    <property type="match status" value="1"/>
</dbReference>
<evidence type="ECO:0000313" key="6">
    <source>
        <dbReference type="EMBL" id="GLH68609.1"/>
    </source>
</evidence>
<dbReference type="PROSITE" id="PS51462">
    <property type="entry name" value="NUDIX"/>
    <property type="match status" value="1"/>
</dbReference>
<dbReference type="EMBL" id="BSDD01000001">
    <property type="protein sequence ID" value="GLH68609.1"/>
    <property type="molecule type" value="Genomic_DNA"/>
</dbReference>
<dbReference type="SUPFAM" id="SSF55811">
    <property type="entry name" value="Nudix"/>
    <property type="match status" value="1"/>
</dbReference>
<keyword evidence="3" id="KW-0378">Hydrolase</keyword>
<evidence type="ECO:0000256" key="3">
    <source>
        <dbReference type="ARBA" id="ARBA00022801"/>
    </source>
</evidence>
<feature type="domain" description="Nudix hydrolase" evidence="5">
    <location>
        <begin position="1"/>
        <end position="125"/>
    </location>
</feature>
<evidence type="ECO:0000313" key="7">
    <source>
        <dbReference type="Proteomes" id="UP001165089"/>
    </source>
</evidence>
<dbReference type="RefSeq" id="WP_285722134.1">
    <property type="nucleotide sequence ID" value="NZ_BSDD01000001.1"/>
</dbReference>
<gene>
    <name evidence="6" type="primary">mutT</name>
    <name evidence="6" type="ORF">GETHPA_01420</name>
</gene>